<dbReference type="STRING" id="1635173.WH52_07560"/>
<dbReference type="RefSeq" id="WP_086030352.1">
    <property type="nucleotide sequence ID" value="NZ_LAPZ01000005.1"/>
</dbReference>
<dbReference type="Gene3D" id="3.40.50.2000">
    <property type="entry name" value="Glycogen Phosphorylase B"/>
    <property type="match status" value="1"/>
</dbReference>
<evidence type="ECO:0000256" key="1">
    <source>
        <dbReference type="SAM" id="Phobius"/>
    </source>
</evidence>
<keyword evidence="1" id="KW-0812">Transmembrane</keyword>
<evidence type="ECO:0000313" key="4">
    <source>
        <dbReference type="Proteomes" id="UP000194221"/>
    </source>
</evidence>
<accession>A0A1Y2PCZ8</accession>
<dbReference type="EMBL" id="LAPZ01000005">
    <property type="protein sequence ID" value="OSY87891.1"/>
    <property type="molecule type" value="Genomic_DNA"/>
</dbReference>
<gene>
    <name evidence="3" type="ORF">WH52_07560</name>
</gene>
<evidence type="ECO:0000313" key="3">
    <source>
        <dbReference type="EMBL" id="OSY87891.1"/>
    </source>
</evidence>
<reference evidence="3 4" key="1">
    <citation type="submission" date="2015-03" db="EMBL/GenBank/DDBJ databases">
        <title>Genome sequence of Tenacibaculum sp. S2-2, isolated from intestinal microbiota of sea cucumber, Apostichopus japonicas.</title>
        <authorList>
            <person name="Shao Z."/>
            <person name="Wang L."/>
            <person name="Li X."/>
        </authorList>
    </citation>
    <scope>NUCLEOTIDE SEQUENCE [LARGE SCALE GENOMIC DNA]</scope>
    <source>
        <strain evidence="3 4">S2-2</strain>
    </source>
</reference>
<proteinExistence type="predicted"/>
<keyword evidence="1" id="KW-1133">Transmembrane helix</keyword>
<name>A0A1Y2PCZ8_9FLAO</name>
<dbReference type="Proteomes" id="UP000194221">
    <property type="component" value="Unassembled WGS sequence"/>
</dbReference>
<sequence length="352" mass="41122">MKRKVLYFYPSSASFIQKDIELLRKEYEVLAPKQNWTDKKKLLLNFISQFFYLLKNAHKSKAIFVMFGGYWSFLPILIGKIFRVKTFIILGGTDCVSFPNYNYGSLRKPLMRWFIKQSYKYAYKLLPVDESLVSYKYTYDENTVYKNQGYLSFFKGIKTQYKVLENGFDSNKFKGGKEKTRDSFIVVAKVESTQRFKIKGIDKVFALAKEFSECNFTVIGIDVSKVELEEKVPNNIDLYPFLSQNDFKRYLETHQYVIQLSISEGFPNALCEAMLYNCIPIVSNVGAMPKIVEDSGYVMTSSNNIYIKNRFLEIIKTNESVIEKQAEKARSIIKNKYSISRRERLLLQEIES</sequence>
<dbReference type="PANTHER" id="PTHR12526:SF630">
    <property type="entry name" value="GLYCOSYLTRANSFERASE"/>
    <property type="match status" value="1"/>
</dbReference>
<dbReference type="GO" id="GO:0016757">
    <property type="term" value="F:glycosyltransferase activity"/>
    <property type="evidence" value="ECO:0007669"/>
    <property type="project" value="InterPro"/>
</dbReference>
<dbReference type="SUPFAM" id="SSF53756">
    <property type="entry name" value="UDP-Glycosyltransferase/glycogen phosphorylase"/>
    <property type="match status" value="1"/>
</dbReference>
<keyword evidence="1" id="KW-0472">Membrane</keyword>
<organism evidence="3 4">
    <name type="scientific">Tenacibaculum holothuriorum</name>
    <dbReference type="NCBI Taxonomy" id="1635173"/>
    <lineage>
        <taxon>Bacteria</taxon>
        <taxon>Pseudomonadati</taxon>
        <taxon>Bacteroidota</taxon>
        <taxon>Flavobacteriia</taxon>
        <taxon>Flavobacteriales</taxon>
        <taxon>Flavobacteriaceae</taxon>
        <taxon>Tenacibaculum</taxon>
    </lineage>
</organism>
<dbReference type="Pfam" id="PF00534">
    <property type="entry name" value="Glycos_transf_1"/>
    <property type="match status" value="1"/>
</dbReference>
<keyword evidence="4" id="KW-1185">Reference proteome</keyword>
<dbReference type="OrthoDB" id="9811239at2"/>
<dbReference type="AlphaFoldDB" id="A0A1Y2PCZ8"/>
<dbReference type="InParanoid" id="A0A1Y2PCZ8"/>
<feature type="transmembrane region" description="Helical" evidence="1">
    <location>
        <begin position="62"/>
        <end position="82"/>
    </location>
</feature>
<evidence type="ECO:0000259" key="2">
    <source>
        <dbReference type="Pfam" id="PF00534"/>
    </source>
</evidence>
<protein>
    <recommendedName>
        <fullName evidence="2">Glycosyl transferase family 1 domain-containing protein</fullName>
    </recommendedName>
</protein>
<dbReference type="InterPro" id="IPR001296">
    <property type="entry name" value="Glyco_trans_1"/>
</dbReference>
<feature type="domain" description="Glycosyl transferase family 1" evidence="2">
    <location>
        <begin position="170"/>
        <end position="330"/>
    </location>
</feature>
<comment type="caution">
    <text evidence="3">The sequence shown here is derived from an EMBL/GenBank/DDBJ whole genome shotgun (WGS) entry which is preliminary data.</text>
</comment>
<dbReference type="PANTHER" id="PTHR12526">
    <property type="entry name" value="GLYCOSYLTRANSFERASE"/>
    <property type="match status" value="1"/>
</dbReference>